<proteinExistence type="predicted"/>
<sequence>MQNKQNEQFDIEKSNLVLTPKVIADYNPKWLINGFIGTNKLISLYAMPGSGKSITALYLSMHMLDIGAVKKVIYVDMDNGLGTLKNRGIEQILTKYAGKLKYISSAVKAKRDFDPKTLIFSLSALVDESCNDTLIIFDSIRNFISGSMSYDEVVMPTLDAMQNMRDYYAGVWFLNHQNKQDFTGENNKAYKGATAFFDSCDEAYFVKKRDRKESKLIVTLEPMKQRDDTTPQAIIIDTANLSIEFADYALYAMSEKQSQALEYAKEIIAQNQNGINMKNLVREIKERAKFDETEICGIHTIKNLLKEFDGKFYKTLNGNAHNFLTFYPL</sequence>
<reference evidence="1 2" key="1">
    <citation type="submission" date="2019-07" db="EMBL/GenBank/DDBJ databases">
        <title>Rapid identification of Enteric Bacteria from Whole Genome Sequences (WGS) using Average Nucleotide Identity (ANI).</title>
        <authorList>
            <person name="Lane C."/>
        </authorList>
    </citation>
    <scope>NUCLEOTIDE SEQUENCE [LARGE SCALE GENOMIC DNA]</scope>
    <source>
        <strain evidence="1 2">D2411</strain>
    </source>
</reference>
<dbReference type="InterPro" id="IPR027417">
    <property type="entry name" value="P-loop_NTPase"/>
</dbReference>
<name>A0A562XBN2_CAMHY</name>
<dbReference type="SUPFAM" id="SSF52540">
    <property type="entry name" value="P-loop containing nucleoside triphosphate hydrolases"/>
    <property type="match status" value="1"/>
</dbReference>
<dbReference type="Gene3D" id="3.40.50.300">
    <property type="entry name" value="P-loop containing nucleotide triphosphate hydrolases"/>
    <property type="match status" value="1"/>
</dbReference>
<gene>
    <name evidence="1" type="ORF">YZ82_05410</name>
</gene>
<dbReference type="Pfam" id="PF13481">
    <property type="entry name" value="AAA_25"/>
    <property type="match status" value="1"/>
</dbReference>
<accession>A0A562XBN2</accession>
<evidence type="ECO:0000313" key="2">
    <source>
        <dbReference type="Proteomes" id="UP000321812"/>
    </source>
</evidence>
<organism evidence="1 2">
    <name type="scientific">Campylobacter hyointestinalis</name>
    <dbReference type="NCBI Taxonomy" id="198"/>
    <lineage>
        <taxon>Bacteria</taxon>
        <taxon>Pseudomonadati</taxon>
        <taxon>Campylobacterota</taxon>
        <taxon>Epsilonproteobacteria</taxon>
        <taxon>Campylobacterales</taxon>
        <taxon>Campylobacteraceae</taxon>
        <taxon>Campylobacter</taxon>
    </lineage>
</organism>
<dbReference type="AlphaFoldDB" id="A0A562XBN2"/>
<dbReference type="EMBL" id="VOAP01000016">
    <property type="protein sequence ID" value="TWO19541.1"/>
    <property type="molecule type" value="Genomic_DNA"/>
</dbReference>
<evidence type="ECO:0000313" key="1">
    <source>
        <dbReference type="EMBL" id="TWO19541.1"/>
    </source>
</evidence>
<dbReference type="RefSeq" id="WP_147497301.1">
    <property type="nucleotide sequence ID" value="NZ_VOAP01000016.1"/>
</dbReference>
<comment type="caution">
    <text evidence="1">The sequence shown here is derived from an EMBL/GenBank/DDBJ whole genome shotgun (WGS) entry which is preliminary data.</text>
</comment>
<protein>
    <submittedName>
        <fullName evidence="1">AAA family ATPase</fullName>
    </submittedName>
</protein>
<dbReference type="Proteomes" id="UP000321812">
    <property type="component" value="Unassembled WGS sequence"/>
</dbReference>